<dbReference type="InterPro" id="IPR057939">
    <property type="entry name" value="TRF2_HOY1_PH"/>
</dbReference>
<feature type="region of interest" description="Disordered" evidence="1">
    <location>
        <begin position="1"/>
        <end position="49"/>
    </location>
</feature>
<organism evidence="3 4">
    <name type="scientific">Arabidopsis suecica</name>
    <name type="common">Swedish thale-cress</name>
    <name type="synonym">Cardaminopsis suecica</name>
    <dbReference type="NCBI Taxonomy" id="45249"/>
    <lineage>
        <taxon>Eukaryota</taxon>
        <taxon>Viridiplantae</taxon>
        <taxon>Streptophyta</taxon>
        <taxon>Embryophyta</taxon>
        <taxon>Tracheophyta</taxon>
        <taxon>Spermatophyta</taxon>
        <taxon>Magnoliopsida</taxon>
        <taxon>eudicotyledons</taxon>
        <taxon>Gunneridae</taxon>
        <taxon>Pentapetalae</taxon>
        <taxon>rosids</taxon>
        <taxon>malvids</taxon>
        <taxon>Brassicales</taxon>
        <taxon>Brassicaceae</taxon>
        <taxon>Camelineae</taxon>
        <taxon>Arabidopsis</taxon>
    </lineage>
</organism>
<reference evidence="3 4" key="1">
    <citation type="submission" date="2020-12" db="EMBL/GenBank/DDBJ databases">
        <title>Concerted genomic and epigenomic changes stabilize Arabidopsis allopolyploids.</title>
        <authorList>
            <person name="Chen Z."/>
        </authorList>
    </citation>
    <scope>NUCLEOTIDE SEQUENCE [LARGE SCALE GENOMIC DNA]</scope>
    <source>
        <strain evidence="3">As9502</strain>
        <tissue evidence="3">Leaf</tissue>
    </source>
</reference>
<dbReference type="PANTHER" id="PTHR33494">
    <property type="entry name" value="OS02G0793800 PROTEIN"/>
    <property type="match status" value="1"/>
</dbReference>
<protein>
    <recommendedName>
        <fullName evidence="2">TRF2/HOY1 PH-like domain-containing protein</fullName>
    </recommendedName>
</protein>
<evidence type="ECO:0000313" key="3">
    <source>
        <dbReference type="EMBL" id="KAG7580842.1"/>
    </source>
</evidence>
<dbReference type="EMBL" id="JAEFBJ010000008">
    <property type="protein sequence ID" value="KAG7580842.1"/>
    <property type="molecule type" value="Genomic_DNA"/>
</dbReference>
<evidence type="ECO:0000259" key="2">
    <source>
        <dbReference type="Pfam" id="PF24818"/>
    </source>
</evidence>
<dbReference type="Pfam" id="PF24818">
    <property type="entry name" value="PH_TRF2_HOY1"/>
    <property type="match status" value="1"/>
</dbReference>
<gene>
    <name evidence="3" type="ORF">ISN44_As08g005950</name>
</gene>
<feature type="compositionally biased region" description="Basic and acidic residues" evidence="1">
    <location>
        <begin position="1"/>
        <end position="10"/>
    </location>
</feature>
<dbReference type="AlphaFoldDB" id="A0A8T2B5I9"/>
<dbReference type="OrthoDB" id="6159439at2759"/>
<comment type="caution">
    <text evidence="3">The sequence shown here is derived from an EMBL/GenBank/DDBJ whole genome shotgun (WGS) entry which is preliminary data.</text>
</comment>
<feature type="compositionally biased region" description="Low complexity" evidence="1">
    <location>
        <begin position="33"/>
        <end position="46"/>
    </location>
</feature>
<evidence type="ECO:0000313" key="4">
    <source>
        <dbReference type="Proteomes" id="UP000694251"/>
    </source>
</evidence>
<dbReference type="PANTHER" id="PTHR33494:SF5">
    <property type="entry name" value="F10A16.6 PROTEIN"/>
    <property type="match status" value="1"/>
</dbReference>
<proteinExistence type="predicted"/>
<sequence>MEQDSDHEVLNKSLAPPNPDAAETPPLGPNLPVAPSNSSSADSNVSQGLSSCTNLPVAHSISAYGWDSLWTLPLEASSSTDRLDLSLGLSVGSAAAGSPYLGTDISPAITSGSQVASSAQDLPKPPGAINFPMTKITIGDWTHVAVNPTGLKARCFFGKQKFVWEILDVVETKKKWKKMEIKWEDVLSLKADVQTGCLDIELRIPPKFFEECDPGVLAHWQKISHFTEDHPSNFCRRHALYFDPEVLKTNYNSIVADSFWARRTVEVPFPSLPDSLHFDDGDANLAAGDNSQKASANQSLVPQVIPPFQQMNV</sequence>
<dbReference type="Proteomes" id="UP000694251">
    <property type="component" value="Chromosome 8"/>
</dbReference>
<accession>A0A8T2B5I9</accession>
<keyword evidence="4" id="KW-1185">Reference proteome</keyword>
<name>A0A8T2B5I9_ARASU</name>
<feature type="non-terminal residue" evidence="3">
    <location>
        <position position="1"/>
    </location>
</feature>
<evidence type="ECO:0000256" key="1">
    <source>
        <dbReference type="SAM" id="MobiDB-lite"/>
    </source>
</evidence>
<feature type="domain" description="TRF2/HOY1 PH-like" evidence="2">
    <location>
        <begin position="130"/>
        <end position="247"/>
    </location>
</feature>